<keyword evidence="3" id="KW-1185">Reference proteome</keyword>
<evidence type="ECO:0000256" key="1">
    <source>
        <dbReference type="SAM" id="Phobius"/>
    </source>
</evidence>
<dbReference type="STRING" id="6186.A0A183K1A1"/>
<dbReference type="EMBL" id="UZAK01032897">
    <property type="protein sequence ID" value="VDP32380.1"/>
    <property type="molecule type" value="Genomic_DNA"/>
</dbReference>
<reference evidence="4" key="1">
    <citation type="submission" date="2016-06" db="UniProtKB">
        <authorList>
            <consortium name="WormBaseParasite"/>
        </authorList>
    </citation>
    <scope>IDENTIFICATION</scope>
</reference>
<feature type="transmembrane region" description="Helical" evidence="1">
    <location>
        <begin position="181"/>
        <end position="204"/>
    </location>
</feature>
<reference evidence="2 3" key="2">
    <citation type="submission" date="2018-11" db="EMBL/GenBank/DDBJ databases">
        <authorList>
            <consortium name="Pathogen Informatics"/>
        </authorList>
    </citation>
    <scope>NUCLEOTIDE SEQUENCE [LARGE SCALE GENOMIC DNA]</scope>
    <source>
        <strain evidence="2">Dakar</strain>
        <strain evidence="3">Dakar, Senegal</strain>
    </source>
</reference>
<sequence>MQEPLLGETLPSEFQTQQQEEMIMPSKSITRLRAQNMGSGSYKPLERRWIWIKFLSGPITNQAAQLIVLKISHDLKLTSPISFFFLDKSRRVLYFHVPSSAGVSADTIVDALKNVICKSVNGFLKNSGTHLGVIDISKAVNTVNTYSSTNAPTESPQPSPLHRSVDDESLKNFGHVKWEKYTMTIILCSSILTAVVILIAIYIVQICRKKRKSKSESNEKLSCQLDDSPHLECKKLAHNNNLSGSQQSSVSSW</sequence>
<proteinExistence type="predicted"/>
<keyword evidence="1" id="KW-0472">Membrane</keyword>
<keyword evidence="1" id="KW-1133">Transmembrane helix</keyword>
<evidence type="ECO:0000313" key="2">
    <source>
        <dbReference type="EMBL" id="VDP32380.1"/>
    </source>
</evidence>
<dbReference type="WBParaSite" id="SCUD_0000876401-mRNA-1">
    <property type="protein sequence ID" value="SCUD_0000876401-mRNA-1"/>
    <property type="gene ID" value="SCUD_0000876401"/>
</dbReference>
<gene>
    <name evidence="2" type="ORF">SCUD_LOCUS8764</name>
</gene>
<evidence type="ECO:0000313" key="3">
    <source>
        <dbReference type="Proteomes" id="UP000279833"/>
    </source>
</evidence>
<accession>A0A183K1A1</accession>
<evidence type="ECO:0000313" key="4">
    <source>
        <dbReference type="WBParaSite" id="SCUD_0000876401-mRNA-1"/>
    </source>
</evidence>
<organism evidence="4">
    <name type="scientific">Schistosoma curassoni</name>
    <dbReference type="NCBI Taxonomy" id="6186"/>
    <lineage>
        <taxon>Eukaryota</taxon>
        <taxon>Metazoa</taxon>
        <taxon>Spiralia</taxon>
        <taxon>Lophotrochozoa</taxon>
        <taxon>Platyhelminthes</taxon>
        <taxon>Trematoda</taxon>
        <taxon>Digenea</taxon>
        <taxon>Strigeidida</taxon>
        <taxon>Schistosomatoidea</taxon>
        <taxon>Schistosomatidae</taxon>
        <taxon>Schistosoma</taxon>
    </lineage>
</organism>
<keyword evidence="1" id="KW-0812">Transmembrane</keyword>
<name>A0A183K1A1_9TREM</name>
<dbReference type="Proteomes" id="UP000279833">
    <property type="component" value="Unassembled WGS sequence"/>
</dbReference>
<protein>
    <submittedName>
        <fullName evidence="4">SEA domain-containing protein</fullName>
    </submittedName>
</protein>
<dbReference type="AlphaFoldDB" id="A0A183K1A1"/>